<dbReference type="EMBL" id="FR824246">
    <property type="protein sequence ID" value="CCA23623.1"/>
    <property type="molecule type" value="Genomic_DNA"/>
</dbReference>
<reference evidence="1" key="2">
    <citation type="submission" date="2011-02" db="EMBL/GenBank/DDBJ databases">
        <authorList>
            <person name="MacLean D."/>
        </authorList>
    </citation>
    <scope>NUCLEOTIDE SEQUENCE</scope>
</reference>
<evidence type="ECO:0000313" key="1">
    <source>
        <dbReference type="EMBL" id="CCA23623.1"/>
    </source>
</evidence>
<accession>F0WQL4</accession>
<dbReference type="HOGENOM" id="CLU_2459370_0_0_1"/>
<name>F0WQL4_9STRA</name>
<protein>
    <submittedName>
        <fullName evidence="1">AlNc14C201G8681 protein</fullName>
    </submittedName>
</protein>
<organism evidence="1">
    <name type="scientific">Albugo laibachii Nc14</name>
    <dbReference type="NCBI Taxonomy" id="890382"/>
    <lineage>
        <taxon>Eukaryota</taxon>
        <taxon>Sar</taxon>
        <taxon>Stramenopiles</taxon>
        <taxon>Oomycota</taxon>
        <taxon>Peronosporomycetes</taxon>
        <taxon>Albuginales</taxon>
        <taxon>Albuginaceae</taxon>
        <taxon>Albugo</taxon>
    </lineage>
</organism>
<dbReference type="AlphaFoldDB" id="F0WQL4"/>
<reference evidence="1" key="1">
    <citation type="journal article" date="2011" name="PLoS Biol.">
        <title>Gene gain and loss during evolution of obligate parasitism in the white rust pathogen of Arabidopsis thaliana.</title>
        <authorList>
            <person name="Kemen E."/>
            <person name="Gardiner A."/>
            <person name="Schultz-Larsen T."/>
            <person name="Kemen A.C."/>
            <person name="Balmuth A.L."/>
            <person name="Robert-Seilaniantz A."/>
            <person name="Bailey K."/>
            <person name="Holub E."/>
            <person name="Studholme D.J."/>
            <person name="Maclean D."/>
            <person name="Jones J.D."/>
        </authorList>
    </citation>
    <scope>NUCLEOTIDE SEQUENCE</scope>
</reference>
<proteinExistence type="predicted"/>
<gene>
    <name evidence="1" type="primary">AlNc14C201G8681</name>
    <name evidence="1" type="ORF">ALNC14_097670</name>
</gene>
<sequence>MDNPFHYISKIRKRDPTDFRINQMPKHLDVCQHERFASVSSIDRKFRLPLGLVSAEDTDYMETAGQKSPFYRICRTLAMTWNPPSIHTA</sequence>